<comment type="caution">
    <text evidence="1">The sequence shown here is derived from an EMBL/GenBank/DDBJ whole genome shotgun (WGS) entry which is preliminary data.</text>
</comment>
<proteinExistence type="predicted"/>
<keyword evidence="2" id="KW-1185">Reference proteome</keyword>
<sequence length="115" mass="13350">MTDINRVCVNMSALNAELARWFRAATDSVLNYSSGDYRFEFALAQMPCKLSFSKENDFSEAEIRHEFLICRNENAFIKCPREHVIQCSSVITGRKPNSHTRYSWAPFHFIKPPIE</sequence>
<dbReference type="AlphaFoldDB" id="A0A401T951"/>
<name>A0A401T951_CHIPU</name>
<dbReference type="Proteomes" id="UP000287033">
    <property type="component" value="Unassembled WGS sequence"/>
</dbReference>
<organism evidence="1 2">
    <name type="scientific">Chiloscyllium punctatum</name>
    <name type="common">Brownbanded bambooshark</name>
    <name type="synonym">Hemiscyllium punctatum</name>
    <dbReference type="NCBI Taxonomy" id="137246"/>
    <lineage>
        <taxon>Eukaryota</taxon>
        <taxon>Metazoa</taxon>
        <taxon>Chordata</taxon>
        <taxon>Craniata</taxon>
        <taxon>Vertebrata</taxon>
        <taxon>Chondrichthyes</taxon>
        <taxon>Elasmobranchii</taxon>
        <taxon>Galeomorphii</taxon>
        <taxon>Galeoidea</taxon>
        <taxon>Orectolobiformes</taxon>
        <taxon>Hemiscylliidae</taxon>
        <taxon>Chiloscyllium</taxon>
    </lineage>
</organism>
<protein>
    <submittedName>
        <fullName evidence="1">Uncharacterized protein</fullName>
    </submittedName>
</protein>
<reference evidence="1 2" key="1">
    <citation type="journal article" date="2018" name="Nat. Ecol. Evol.">
        <title>Shark genomes provide insights into elasmobranch evolution and the origin of vertebrates.</title>
        <authorList>
            <person name="Hara Y"/>
            <person name="Yamaguchi K"/>
            <person name="Onimaru K"/>
            <person name="Kadota M"/>
            <person name="Koyanagi M"/>
            <person name="Keeley SD"/>
            <person name="Tatsumi K"/>
            <person name="Tanaka K"/>
            <person name="Motone F"/>
            <person name="Kageyama Y"/>
            <person name="Nozu R"/>
            <person name="Adachi N"/>
            <person name="Nishimura O"/>
            <person name="Nakagawa R"/>
            <person name="Tanegashima C"/>
            <person name="Kiyatake I"/>
            <person name="Matsumoto R"/>
            <person name="Murakumo K"/>
            <person name="Nishida K"/>
            <person name="Terakita A"/>
            <person name="Kuratani S"/>
            <person name="Sato K"/>
            <person name="Hyodo S Kuraku.S."/>
        </authorList>
    </citation>
    <scope>NUCLEOTIDE SEQUENCE [LARGE SCALE GENOMIC DNA]</scope>
</reference>
<gene>
    <name evidence="1" type="ORF">chiPu_0022732</name>
</gene>
<dbReference type="EMBL" id="BEZZ01010459">
    <property type="protein sequence ID" value="GCC39170.1"/>
    <property type="molecule type" value="Genomic_DNA"/>
</dbReference>
<evidence type="ECO:0000313" key="1">
    <source>
        <dbReference type="EMBL" id="GCC39170.1"/>
    </source>
</evidence>
<evidence type="ECO:0000313" key="2">
    <source>
        <dbReference type="Proteomes" id="UP000287033"/>
    </source>
</evidence>
<accession>A0A401T951</accession>